<dbReference type="AlphaFoldDB" id="A0A3B0N3R9"/>
<dbReference type="VEuPathDB" id="PiroplasmaDB:TA14445"/>
<dbReference type="EMBL" id="UIVT01000002">
    <property type="protein sequence ID" value="SVP90791.1"/>
    <property type="molecule type" value="Genomic_DNA"/>
</dbReference>
<dbReference type="InterPro" id="IPR005024">
    <property type="entry name" value="Snf7_fam"/>
</dbReference>
<accession>A0A3B0N3R9</accession>
<dbReference type="PANTHER" id="PTHR10476">
    <property type="entry name" value="CHARGED MULTIVESICULAR BODY PROTEIN"/>
    <property type="match status" value="1"/>
</dbReference>
<reference evidence="2" key="1">
    <citation type="submission" date="2018-07" db="EMBL/GenBank/DDBJ databases">
        <authorList>
            <person name="Quirk P.G."/>
            <person name="Krulwich T.A."/>
        </authorList>
    </citation>
    <scope>NUCLEOTIDE SEQUENCE</scope>
    <source>
        <strain evidence="2">Anand</strain>
    </source>
</reference>
<dbReference type="Pfam" id="PF03357">
    <property type="entry name" value="Snf7"/>
    <property type="match status" value="1"/>
</dbReference>
<evidence type="ECO:0000313" key="2">
    <source>
        <dbReference type="EMBL" id="SVP90791.1"/>
    </source>
</evidence>
<evidence type="ECO:0000256" key="1">
    <source>
        <dbReference type="SAM" id="Coils"/>
    </source>
</evidence>
<dbReference type="EMBL" id="UIVS01000002">
    <property type="protein sequence ID" value="SVP91320.1"/>
    <property type="molecule type" value="Genomic_DNA"/>
</dbReference>
<dbReference type="Gene3D" id="6.10.140.1230">
    <property type="match status" value="1"/>
</dbReference>
<sequence length="220" mass="24970">MGSNSSKLEDKVRENKRTIKRTIRDLERQKLSAQRQEESLVVMLKEEARSGRMKNARLLARDVIRNRKLADHLCNMKSQMTALQSQLQTAHNTSLLSNSFKNVSDLMTQVNCNTNVAEFQKIMANITQQGAVLNLKVEMMGDAMEDSLDFEDTIEEEKAVDKLLEDLGVGVGATLDSLNPPKTENLTYSTGKNMEEVMENNSGRMKEMMEIEERINNLKN</sequence>
<feature type="coiled-coil region" evidence="1">
    <location>
        <begin position="9"/>
        <end position="36"/>
    </location>
</feature>
<proteinExistence type="predicted"/>
<keyword evidence="1" id="KW-0175">Coiled coil</keyword>
<dbReference type="GO" id="GO:0007034">
    <property type="term" value="P:vacuolar transport"/>
    <property type="evidence" value="ECO:0007669"/>
    <property type="project" value="InterPro"/>
</dbReference>
<name>A0A3B0N3R9_THEAN</name>
<protein>
    <submittedName>
        <fullName evidence="2">Snf7, putative</fullName>
    </submittedName>
</protein>
<evidence type="ECO:0000313" key="3">
    <source>
        <dbReference type="EMBL" id="SVP91320.1"/>
    </source>
</evidence>
<gene>
    <name evidence="2" type="ORF">TAT_000150200</name>
    <name evidence="3" type="ORF">TAV_000150300</name>
</gene>
<organism evidence="2">
    <name type="scientific">Theileria annulata</name>
    <dbReference type="NCBI Taxonomy" id="5874"/>
    <lineage>
        <taxon>Eukaryota</taxon>
        <taxon>Sar</taxon>
        <taxon>Alveolata</taxon>
        <taxon>Apicomplexa</taxon>
        <taxon>Aconoidasida</taxon>
        <taxon>Piroplasmida</taxon>
        <taxon>Theileriidae</taxon>
        <taxon>Theileria</taxon>
    </lineage>
</organism>